<evidence type="ECO:0000313" key="10">
    <source>
        <dbReference type="Proteomes" id="UP000031950"/>
    </source>
</evidence>
<keyword evidence="6 7" id="KW-0472">Membrane</keyword>
<evidence type="ECO:0000256" key="4">
    <source>
        <dbReference type="ARBA" id="ARBA00022801"/>
    </source>
</evidence>
<evidence type="ECO:0000256" key="3">
    <source>
        <dbReference type="ARBA" id="ARBA00022692"/>
    </source>
</evidence>
<dbReference type="Pfam" id="PF01694">
    <property type="entry name" value="Rhomboid"/>
    <property type="match status" value="1"/>
</dbReference>
<evidence type="ECO:0000256" key="7">
    <source>
        <dbReference type="SAM" id="Phobius"/>
    </source>
</evidence>
<dbReference type="Gene3D" id="1.20.1540.10">
    <property type="entry name" value="Rhomboid-like"/>
    <property type="match status" value="1"/>
</dbReference>
<evidence type="ECO:0000256" key="5">
    <source>
        <dbReference type="ARBA" id="ARBA00022989"/>
    </source>
</evidence>
<dbReference type="OrthoDB" id="9813074at2"/>
<feature type="transmembrane region" description="Helical" evidence="7">
    <location>
        <begin position="174"/>
        <end position="192"/>
    </location>
</feature>
<comment type="subcellular location">
    <subcellularLocation>
        <location evidence="1">Membrane</location>
        <topology evidence="1">Multi-pass membrane protein</topology>
    </subcellularLocation>
</comment>
<sequence length="198" mass="21657">MFVRTESLSQFIRFYPVVSLLILIHALVFIATSLPGGIGSSVLFSLAGINGLISQGEYWRLVTPIFAHADLFHVLFNTFSLVLFAPALERLLGSFQFSVVYLLTGIIANVATWVLQPPFYSSVGASGAIFGLFGLYGAIWLIYKQAAPLEIRQVMVPIIAISVVMTFFGSNINITAHLAGLAAGVLIGLFIFQQRRRE</sequence>
<feature type="domain" description="Peptidase S54 rhomboid" evidence="8">
    <location>
        <begin position="56"/>
        <end position="193"/>
    </location>
</feature>
<dbReference type="InterPro" id="IPR022764">
    <property type="entry name" value="Peptidase_S54_rhomboid_dom"/>
</dbReference>
<dbReference type="GO" id="GO:0004252">
    <property type="term" value="F:serine-type endopeptidase activity"/>
    <property type="evidence" value="ECO:0007669"/>
    <property type="project" value="InterPro"/>
</dbReference>
<dbReference type="RefSeq" id="WP_041121349.1">
    <property type="nucleotide sequence ID" value="NZ_JXRQ01000012.1"/>
</dbReference>
<organism evidence="9 10">
    <name type="scientific">Jeotgalibacillus alimentarius</name>
    <dbReference type="NCBI Taxonomy" id="135826"/>
    <lineage>
        <taxon>Bacteria</taxon>
        <taxon>Bacillati</taxon>
        <taxon>Bacillota</taxon>
        <taxon>Bacilli</taxon>
        <taxon>Bacillales</taxon>
        <taxon>Caryophanaceae</taxon>
        <taxon>Jeotgalibacillus</taxon>
    </lineage>
</organism>
<dbReference type="InterPro" id="IPR050925">
    <property type="entry name" value="Rhomboid_protease_S54"/>
</dbReference>
<evidence type="ECO:0000313" key="9">
    <source>
        <dbReference type="EMBL" id="KIL52413.1"/>
    </source>
</evidence>
<feature type="transmembrane region" description="Helical" evidence="7">
    <location>
        <begin position="65"/>
        <end position="85"/>
    </location>
</feature>
<dbReference type="PATRIC" id="fig|135826.4.peg.669"/>
<dbReference type="PANTHER" id="PTHR43731">
    <property type="entry name" value="RHOMBOID PROTEASE"/>
    <property type="match status" value="1"/>
</dbReference>
<dbReference type="Proteomes" id="UP000031950">
    <property type="component" value="Unassembled WGS sequence"/>
</dbReference>
<evidence type="ECO:0000256" key="1">
    <source>
        <dbReference type="ARBA" id="ARBA00004141"/>
    </source>
</evidence>
<keyword evidence="5 7" id="KW-1133">Transmembrane helix</keyword>
<feature type="transmembrane region" description="Helical" evidence="7">
    <location>
        <begin position="122"/>
        <end position="143"/>
    </location>
</feature>
<dbReference type="EMBL" id="JXRQ01000012">
    <property type="protein sequence ID" value="KIL52413.1"/>
    <property type="molecule type" value="Genomic_DNA"/>
</dbReference>
<reference evidence="9 10" key="1">
    <citation type="submission" date="2015-01" db="EMBL/GenBank/DDBJ databases">
        <title>Genome sequence of Jeotgalibacillus alimentarius.</title>
        <authorList>
            <person name="Goh K.M."/>
            <person name="Chan K.-G."/>
            <person name="Yaakop A.S."/>
            <person name="Ee R."/>
            <person name="Gan H.M."/>
            <person name="Chan C.S."/>
        </authorList>
    </citation>
    <scope>NUCLEOTIDE SEQUENCE [LARGE SCALE GENOMIC DNA]</scope>
    <source>
        <strain evidence="9 10">YKJ-13</strain>
    </source>
</reference>
<feature type="transmembrane region" description="Helical" evidence="7">
    <location>
        <begin position="150"/>
        <end position="168"/>
    </location>
</feature>
<feature type="transmembrane region" description="Helical" evidence="7">
    <location>
        <begin position="97"/>
        <end position="116"/>
    </location>
</feature>
<comment type="similarity">
    <text evidence="2">Belongs to the peptidase S54 family.</text>
</comment>
<keyword evidence="3 7" id="KW-0812">Transmembrane</keyword>
<dbReference type="SUPFAM" id="SSF144091">
    <property type="entry name" value="Rhomboid-like"/>
    <property type="match status" value="1"/>
</dbReference>
<accession>A0A0C2W8P3</accession>
<dbReference type="GO" id="GO:0016020">
    <property type="term" value="C:membrane"/>
    <property type="evidence" value="ECO:0007669"/>
    <property type="project" value="UniProtKB-SubCell"/>
</dbReference>
<keyword evidence="4" id="KW-0378">Hydrolase</keyword>
<name>A0A0C2W8P3_9BACL</name>
<dbReference type="STRING" id="135826.KP77_06730"/>
<dbReference type="PANTHER" id="PTHR43731:SF14">
    <property type="entry name" value="PRESENILIN-ASSOCIATED RHOMBOID-LIKE PROTEIN, MITOCHONDRIAL"/>
    <property type="match status" value="1"/>
</dbReference>
<comment type="caution">
    <text evidence="9">The sequence shown here is derived from an EMBL/GenBank/DDBJ whole genome shotgun (WGS) entry which is preliminary data.</text>
</comment>
<gene>
    <name evidence="9" type="ORF">KP77_06730</name>
</gene>
<dbReference type="AlphaFoldDB" id="A0A0C2W8P3"/>
<feature type="transmembrane region" description="Helical" evidence="7">
    <location>
        <begin position="12"/>
        <end position="34"/>
    </location>
</feature>
<dbReference type="InterPro" id="IPR035952">
    <property type="entry name" value="Rhomboid-like_sf"/>
</dbReference>
<evidence type="ECO:0000256" key="6">
    <source>
        <dbReference type="ARBA" id="ARBA00023136"/>
    </source>
</evidence>
<evidence type="ECO:0000256" key="2">
    <source>
        <dbReference type="ARBA" id="ARBA00009045"/>
    </source>
</evidence>
<keyword evidence="10" id="KW-1185">Reference proteome</keyword>
<evidence type="ECO:0000259" key="8">
    <source>
        <dbReference type="Pfam" id="PF01694"/>
    </source>
</evidence>
<protein>
    <recommendedName>
        <fullName evidence="8">Peptidase S54 rhomboid domain-containing protein</fullName>
    </recommendedName>
</protein>
<proteinExistence type="inferred from homology"/>